<dbReference type="Proteomes" id="UP000290637">
    <property type="component" value="Chromosome"/>
</dbReference>
<evidence type="ECO:0000313" key="14">
    <source>
        <dbReference type="Proteomes" id="UP000290637"/>
    </source>
</evidence>
<keyword evidence="5" id="KW-0812">Transmembrane</keyword>
<dbReference type="GO" id="GO:0009279">
    <property type="term" value="C:cell outer membrane"/>
    <property type="evidence" value="ECO:0007669"/>
    <property type="project" value="UniProtKB-SubCell"/>
</dbReference>
<keyword evidence="4" id="KW-1134">Transmembrane beta strand</keyword>
<evidence type="ECO:0000256" key="11">
    <source>
        <dbReference type="SAM" id="SignalP"/>
    </source>
</evidence>
<evidence type="ECO:0000256" key="10">
    <source>
        <dbReference type="ARBA" id="ARBA00023237"/>
    </source>
</evidence>
<comment type="subcellular location">
    <subcellularLocation>
        <location evidence="1">Cell outer membrane</location>
        <topology evidence="1">Multi-pass membrane protein</topology>
    </subcellularLocation>
</comment>
<reference evidence="13 14" key="1">
    <citation type="submission" date="2019-02" db="EMBL/GenBank/DDBJ databases">
        <title>Draft Genome Sequences of Six Type Strains of the Genus Massilia.</title>
        <authorList>
            <person name="Miess H."/>
            <person name="Frediansyhah A."/>
            <person name="Gross H."/>
        </authorList>
    </citation>
    <scope>NUCLEOTIDE SEQUENCE [LARGE SCALE GENOMIC DNA]</scope>
    <source>
        <strain evidence="13 14">DSM 17473</strain>
    </source>
</reference>
<evidence type="ECO:0000256" key="7">
    <source>
        <dbReference type="ARBA" id="ARBA00023065"/>
    </source>
</evidence>
<evidence type="ECO:0000256" key="6">
    <source>
        <dbReference type="ARBA" id="ARBA00022729"/>
    </source>
</evidence>
<keyword evidence="7" id="KW-0406">Ion transport</keyword>
<keyword evidence="6 11" id="KW-0732">Signal</keyword>
<evidence type="ECO:0000256" key="2">
    <source>
        <dbReference type="ARBA" id="ARBA00011233"/>
    </source>
</evidence>
<name>A0A4P6L424_9BURK</name>
<dbReference type="GO" id="GO:0046930">
    <property type="term" value="C:pore complex"/>
    <property type="evidence" value="ECO:0007669"/>
    <property type="project" value="UniProtKB-KW"/>
</dbReference>
<feature type="chain" id="PRO_5020967047" evidence="11">
    <location>
        <begin position="36"/>
        <end position="368"/>
    </location>
</feature>
<evidence type="ECO:0000256" key="1">
    <source>
        <dbReference type="ARBA" id="ARBA00004571"/>
    </source>
</evidence>
<dbReference type="InterPro" id="IPR050298">
    <property type="entry name" value="Gram-neg_bact_OMP"/>
</dbReference>
<keyword evidence="3" id="KW-0813">Transport</keyword>
<dbReference type="PANTHER" id="PTHR34501">
    <property type="entry name" value="PROTEIN YDDL-RELATED"/>
    <property type="match status" value="1"/>
</dbReference>
<dbReference type="GO" id="GO:0015288">
    <property type="term" value="F:porin activity"/>
    <property type="evidence" value="ECO:0007669"/>
    <property type="project" value="UniProtKB-KW"/>
</dbReference>
<feature type="domain" description="Porin" evidence="12">
    <location>
        <begin position="23"/>
        <end position="350"/>
    </location>
</feature>
<dbReference type="InterPro" id="IPR023614">
    <property type="entry name" value="Porin_dom_sf"/>
</dbReference>
<keyword evidence="8" id="KW-0626">Porin</keyword>
<keyword evidence="9" id="KW-0472">Membrane</keyword>
<evidence type="ECO:0000256" key="8">
    <source>
        <dbReference type="ARBA" id="ARBA00023114"/>
    </source>
</evidence>
<dbReference type="OrthoDB" id="5289162at2"/>
<dbReference type="InterPro" id="IPR033900">
    <property type="entry name" value="Gram_neg_porin_domain"/>
</dbReference>
<dbReference type="SUPFAM" id="SSF56935">
    <property type="entry name" value="Porins"/>
    <property type="match status" value="1"/>
</dbReference>
<dbReference type="RefSeq" id="WP_130189164.1">
    <property type="nucleotide sequence ID" value="NZ_CP035913.1"/>
</dbReference>
<dbReference type="PANTHER" id="PTHR34501:SF9">
    <property type="entry name" value="MAJOR OUTER MEMBRANE PROTEIN P.IA"/>
    <property type="match status" value="1"/>
</dbReference>
<dbReference type="KEGG" id="plue:EWM63_26245"/>
<feature type="signal peptide" evidence="11">
    <location>
        <begin position="1"/>
        <end position="35"/>
    </location>
</feature>
<sequence>MFQIDRTIRKYGNFASLKFAATAAMLAAACSNAHAQPTLRLTGLIDSYVGRNQLSGMSSAVASVGAGGMSTSWFGVTGTEDLGDGLQAEFALTSFFKPDTGAQGRFPTDTFFSRDANIGLKGRYGAVHIGAYTSPNFFPTVRFNPFGNSTVVSPLLLHSYVQTNGDRATWRNSIAGDTGWSNQVSYTTPEIDGFTLDLHYQFGEVAGHSGKRNVGARGSYTRGRLAMAAYVQRVAINNPLDAGLPRSALNAPGSPSRQLAWFVGAIGDAGFAKLFGTFQRASSDADVRDRTFQLGANVPAGGGAFLVSWANTRRSGPLDVPALARNTVSAGYDHYLSKRTDLYAVVMADRITGQERAHTAVAGIRHRF</sequence>
<keyword evidence="10" id="KW-0998">Cell outer membrane</keyword>
<evidence type="ECO:0000313" key="13">
    <source>
        <dbReference type="EMBL" id="QBE66055.1"/>
    </source>
</evidence>
<proteinExistence type="predicted"/>
<dbReference type="AlphaFoldDB" id="A0A4P6L424"/>
<accession>A0A4P6L424</accession>
<keyword evidence="14" id="KW-1185">Reference proteome</keyword>
<evidence type="ECO:0000256" key="9">
    <source>
        <dbReference type="ARBA" id="ARBA00023136"/>
    </source>
</evidence>
<organism evidence="13 14">
    <name type="scientific">Pseudoduganella lutea</name>
    <dbReference type="NCBI Taxonomy" id="321985"/>
    <lineage>
        <taxon>Bacteria</taxon>
        <taxon>Pseudomonadati</taxon>
        <taxon>Pseudomonadota</taxon>
        <taxon>Betaproteobacteria</taxon>
        <taxon>Burkholderiales</taxon>
        <taxon>Oxalobacteraceae</taxon>
        <taxon>Telluria group</taxon>
        <taxon>Pseudoduganella</taxon>
    </lineage>
</organism>
<dbReference type="PROSITE" id="PS51257">
    <property type="entry name" value="PROKAR_LIPOPROTEIN"/>
    <property type="match status" value="1"/>
</dbReference>
<evidence type="ECO:0000256" key="4">
    <source>
        <dbReference type="ARBA" id="ARBA00022452"/>
    </source>
</evidence>
<dbReference type="GO" id="GO:0006811">
    <property type="term" value="P:monoatomic ion transport"/>
    <property type="evidence" value="ECO:0007669"/>
    <property type="project" value="UniProtKB-KW"/>
</dbReference>
<gene>
    <name evidence="13" type="ORF">EWM63_26245</name>
</gene>
<comment type="subunit">
    <text evidence="2">Homotrimer.</text>
</comment>
<dbReference type="Gene3D" id="2.40.160.10">
    <property type="entry name" value="Porin"/>
    <property type="match status" value="1"/>
</dbReference>
<evidence type="ECO:0000256" key="5">
    <source>
        <dbReference type="ARBA" id="ARBA00022692"/>
    </source>
</evidence>
<protein>
    <submittedName>
        <fullName evidence="13">Porin</fullName>
    </submittedName>
</protein>
<dbReference type="CDD" id="cd00342">
    <property type="entry name" value="gram_neg_porins"/>
    <property type="match status" value="1"/>
</dbReference>
<evidence type="ECO:0000256" key="3">
    <source>
        <dbReference type="ARBA" id="ARBA00022448"/>
    </source>
</evidence>
<dbReference type="EMBL" id="CP035913">
    <property type="protein sequence ID" value="QBE66055.1"/>
    <property type="molecule type" value="Genomic_DNA"/>
</dbReference>
<dbReference type="Pfam" id="PF13609">
    <property type="entry name" value="Porin_4"/>
    <property type="match status" value="1"/>
</dbReference>
<evidence type="ECO:0000259" key="12">
    <source>
        <dbReference type="Pfam" id="PF13609"/>
    </source>
</evidence>